<dbReference type="InterPro" id="IPR043502">
    <property type="entry name" value="DNA/RNA_pol_sf"/>
</dbReference>
<reference evidence="2" key="2">
    <citation type="journal article" date="2024" name="Plant">
        <title>Genomic evolution and insights into agronomic trait innovations of Sesamum species.</title>
        <authorList>
            <person name="Miao H."/>
            <person name="Wang L."/>
            <person name="Qu L."/>
            <person name="Liu H."/>
            <person name="Sun Y."/>
            <person name="Le M."/>
            <person name="Wang Q."/>
            <person name="Wei S."/>
            <person name="Zheng Y."/>
            <person name="Lin W."/>
            <person name="Duan Y."/>
            <person name="Cao H."/>
            <person name="Xiong S."/>
            <person name="Wang X."/>
            <person name="Wei L."/>
            <person name="Li C."/>
            <person name="Ma Q."/>
            <person name="Ju M."/>
            <person name="Zhao R."/>
            <person name="Li G."/>
            <person name="Mu C."/>
            <person name="Tian Q."/>
            <person name="Mei H."/>
            <person name="Zhang T."/>
            <person name="Gao T."/>
            <person name="Zhang H."/>
        </authorList>
    </citation>
    <scope>NUCLEOTIDE SEQUENCE</scope>
    <source>
        <strain evidence="2">G02</strain>
    </source>
</reference>
<dbReference type="InterPro" id="IPR000477">
    <property type="entry name" value="RT_dom"/>
</dbReference>
<gene>
    <name evidence="2" type="ORF">Sradi_7163000</name>
</gene>
<dbReference type="Pfam" id="PF00078">
    <property type="entry name" value="RVT_1"/>
    <property type="match status" value="1"/>
</dbReference>
<evidence type="ECO:0000313" key="2">
    <source>
        <dbReference type="EMBL" id="KAL0285840.1"/>
    </source>
</evidence>
<evidence type="ECO:0000259" key="1">
    <source>
        <dbReference type="PROSITE" id="PS50878"/>
    </source>
</evidence>
<dbReference type="SUPFAM" id="SSF56672">
    <property type="entry name" value="DNA/RNA polymerases"/>
    <property type="match status" value="1"/>
</dbReference>
<sequence length="704" mass="80083">MEPHLRYSHAERGDSDLRPYGVLLRSVLRLLKMLGVAFRLMAPEIYAGEDPRYLEEITSAVKQMHSLKSPGPDNMPPILYQKHWSIVGPEVSSILLAFLNNDCFNSLLNFTHIVLISKCPNPSDMIQFRPISLCNVIYKLASKVIANRIKPFLGSLISYSQLAFIPGHLIMDNVLLAYELNHFLKQKTPEKTDHAAIKLDNIKAYDKVEWCFLERVLGRLGFSKGFVSIVMKCVTTISFSFLLNGEQLGFLGSERGLKQGDPLSPYLLLLCAEAFSGLIRKAEIEGSIQGVSVSRSALPVSHLLFADDTLIFCQAMSEALANLHWVLSIFEAASGLQINKHKSAMVISRNVEEETRVTLGQVFGISVVAKHEKYLGLPMGSGRSKKEMFEAIKVRMWKKLHTWSLKQLPQVGRAVLLKMVLQTIPTFAMSCFWLPKTFLNELESLMADFYLELWHEVENPLGVLAKLCKDKQDSKLGSSPSYTWRPLWGTRDVLATGFRWKVRDGYSILIVGHLWIPRLDSFQLIRRPATLPPDSRVPALLTSDRGWNIELIETEFYSLDTKSILGIKIHEGERDSLQLWTLGRRGVLHVLFHCSLARLVWPVPGLEWVTIECSWTSTEDWFREVSLATSLWEWDLFLAICWSIWRNRNQLVFEGRRVEAHEICFQARRVVEGTCSSSGHDRFSRSLVKTMEIVLDRTSLVDFG</sequence>
<proteinExistence type="predicted"/>
<dbReference type="CDD" id="cd01650">
    <property type="entry name" value="RT_nLTR_like"/>
    <property type="match status" value="1"/>
</dbReference>
<dbReference type="EMBL" id="JACGWJ010001006">
    <property type="protein sequence ID" value="KAL0285840.1"/>
    <property type="molecule type" value="Genomic_DNA"/>
</dbReference>
<organism evidence="2">
    <name type="scientific">Sesamum radiatum</name>
    <name type="common">Black benniseed</name>
    <dbReference type="NCBI Taxonomy" id="300843"/>
    <lineage>
        <taxon>Eukaryota</taxon>
        <taxon>Viridiplantae</taxon>
        <taxon>Streptophyta</taxon>
        <taxon>Embryophyta</taxon>
        <taxon>Tracheophyta</taxon>
        <taxon>Spermatophyta</taxon>
        <taxon>Magnoliopsida</taxon>
        <taxon>eudicotyledons</taxon>
        <taxon>Gunneridae</taxon>
        <taxon>Pentapetalae</taxon>
        <taxon>asterids</taxon>
        <taxon>lamiids</taxon>
        <taxon>Lamiales</taxon>
        <taxon>Pedaliaceae</taxon>
        <taxon>Sesamum</taxon>
    </lineage>
</organism>
<reference evidence="2" key="1">
    <citation type="submission" date="2020-06" db="EMBL/GenBank/DDBJ databases">
        <authorList>
            <person name="Li T."/>
            <person name="Hu X."/>
            <person name="Zhang T."/>
            <person name="Song X."/>
            <person name="Zhang H."/>
            <person name="Dai N."/>
            <person name="Sheng W."/>
            <person name="Hou X."/>
            <person name="Wei L."/>
        </authorList>
    </citation>
    <scope>NUCLEOTIDE SEQUENCE</scope>
    <source>
        <strain evidence="2">G02</strain>
        <tissue evidence="2">Leaf</tissue>
    </source>
</reference>
<comment type="caution">
    <text evidence="2">The sequence shown here is derived from an EMBL/GenBank/DDBJ whole genome shotgun (WGS) entry which is preliminary data.</text>
</comment>
<feature type="domain" description="Reverse transcriptase" evidence="1">
    <location>
        <begin position="97"/>
        <end position="379"/>
    </location>
</feature>
<accession>A0AAW2IUR7</accession>
<dbReference type="AlphaFoldDB" id="A0AAW2IUR7"/>
<name>A0AAW2IUR7_SESRA</name>
<dbReference type="PANTHER" id="PTHR33116">
    <property type="entry name" value="REVERSE TRANSCRIPTASE ZINC-BINDING DOMAIN-CONTAINING PROTEIN-RELATED-RELATED"/>
    <property type="match status" value="1"/>
</dbReference>
<protein>
    <submittedName>
        <fullName evidence="2">Mitochondrial protein</fullName>
    </submittedName>
</protein>
<dbReference type="PANTHER" id="PTHR33116:SF86">
    <property type="entry name" value="REVERSE TRANSCRIPTASE DOMAIN-CONTAINING PROTEIN"/>
    <property type="match status" value="1"/>
</dbReference>
<dbReference type="PROSITE" id="PS50878">
    <property type="entry name" value="RT_POL"/>
    <property type="match status" value="1"/>
</dbReference>